<dbReference type="InterPro" id="IPR001650">
    <property type="entry name" value="Helicase_C-like"/>
</dbReference>
<accession>A0ABV6R6H3</accession>
<dbReference type="Pfam" id="PF04851">
    <property type="entry name" value="ResIII"/>
    <property type="match status" value="1"/>
</dbReference>
<comment type="caution">
    <text evidence="3">The sequence shown here is derived from an EMBL/GenBank/DDBJ whole genome shotgun (WGS) entry which is preliminary data.</text>
</comment>
<keyword evidence="3" id="KW-0378">Hydrolase</keyword>
<evidence type="ECO:0000313" key="3">
    <source>
        <dbReference type="EMBL" id="MFC0672581.1"/>
    </source>
</evidence>
<evidence type="ECO:0000259" key="2">
    <source>
        <dbReference type="PROSITE" id="PS51192"/>
    </source>
</evidence>
<proteinExistence type="predicted"/>
<dbReference type="PANTHER" id="PTHR47396">
    <property type="entry name" value="TYPE I RESTRICTION ENZYME ECOKI R PROTEIN"/>
    <property type="match status" value="1"/>
</dbReference>
<name>A0ABV6R6H3_9MICO</name>
<organism evidence="3 4">
    <name type="scientific">Brachybacterium hainanense</name>
    <dbReference type="NCBI Taxonomy" id="1541174"/>
    <lineage>
        <taxon>Bacteria</taxon>
        <taxon>Bacillati</taxon>
        <taxon>Actinomycetota</taxon>
        <taxon>Actinomycetes</taxon>
        <taxon>Micrococcales</taxon>
        <taxon>Dermabacteraceae</taxon>
        <taxon>Brachybacterium</taxon>
    </lineage>
</organism>
<sequence length="1155" mass="128318">MSNFGFIRAQWPELYDTCQRAESYAISDANAAAFTARIGVEKVVEYLFVDVFGLPEGYRSDLNARMNDPAFKNRTARINNQLNLLRRRGNDAAHGNRRLTPQEGVATLRDLFDVIVWTVKHHSTFPEAAPLGAAFDVSIAQKRAPLGPAELKKLAQRFAEQKDAAHRAIAERDARIAASDERLAQREAQLAEQAAELERLRSQIAAAQAADTAADTHDYREDETRTALVDALLHDAGWSLDAAEDREFPVDGLPIIPGRHDTGSGRVDYVLWGEDGRPLGIVEAKRTSIDPTVGAPQAKLYADALEERFGQRPVIFLSNGHRHEIWDDAAGYPAREVAGFFTRGELEQMIRRRALHQPLTGAAADPAIAGRPYQLSAIAKVGEHFDALQRRALLVMATGTGKTRTTIALVKLLMERGWAKRVLFLADRSALVTQAQKAFSSLLPDVASVNLTADKATEARVYLSTYPTMMNLVDAARDEDARRFGPGFFDLIVIDEAHRSVYQKYGALFDWFDGLLLGLTATPVDDIARSTYRLFELEPGIPTDSYPLDEAIADGYLVGPENLVYDYGFHRRGIRYDDLSEDEREQWEEIDWDGLDGEEHDPEDMPTQVEAPRVFRSLFNADTADKALAELMQHGFKVAGGDQLGKTIVFAMNQRHAQFLKERFDAQYPHLGGEFAQVITSHSAYAQDLIDAFSQPQKEPHLAISVDMLDTGIDVPEVLNLVLFKQVFSKTKFWQMIGRGTRLAPGVFGDRDKESFRVFDFCGNIEYFAEDPTDRAASVQVPLSQRLFAVRARLVAGIDLAAEDRDVRADAVEWLSSFVAGIPTGSFLARQHGEQISAYSSPAGWAAPLSAVTADDLAAALGTLPSSAATDDEYAKKFDLVVLRRELAQLEADDDMAARTRASMQDVAAQLLEKQTIPQVAAAAELLAEVAGEDWWDGVTLSMLERARRGMRMLVQFLDRRRRITITTDFEDDLGEARSADLPLAAVGVNQARFREKVTAYIREHHDHIAIQRLRRNLPLTETDLAELERILIEQGEGTPEALERISGERGLGIFVRSLVGLDRSATEAAFAKKIALGALNSTQMDFLAMVIDELTRRGEMLPERLFQSPYEDRAVTRIDYVFPNEDDADAVVTVLHDIERAANPSPRAEERALA</sequence>
<dbReference type="CDD" id="cd18032">
    <property type="entry name" value="DEXHc_RE_I_III_res"/>
    <property type="match status" value="1"/>
</dbReference>
<dbReference type="SMART" id="SM00487">
    <property type="entry name" value="DEXDc"/>
    <property type="match status" value="1"/>
</dbReference>
<dbReference type="PROSITE" id="PS51192">
    <property type="entry name" value="HELICASE_ATP_BIND_1"/>
    <property type="match status" value="1"/>
</dbReference>
<dbReference type="EMBL" id="JBHLSV010000001">
    <property type="protein sequence ID" value="MFC0672581.1"/>
    <property type="molecule type" value="Genomic_DNA"/>
</dbReference>
<dbReference type="SUPFAM" id="SSF52540">
    <property type="entry name" value="P-loop containing nucleoside triphosphate hydrolases"/>
    <property type="match status" value="2"/>
</dbReference>
<dbReference type="InterPro" id="IPR014001">
    <property type="entry name" value="Helicase_ATP-bd"/>
</dbReference>
<keyword evidence="3" id="KW-0547">Nucleotide-binding</keyword>
<dbReference type="Proteomes" id="UP001589793">
    <property type="component" value="Unassembled WGS sequence"/>
</dbReference>
<protein>
    <submittedName>
        <fullName evidence="3">DEAD/DEAH box helicase family protein</fullName>
    </submittedName>
</protein>
<gene>
    <name evidence="3" type="ORF">ACFFF6_01280</name>
</gene>
<dbReference type="GO" id="GO:0004386">
    <property type="term" value="F:helicase activity"/>
    <property type="evidence" value="ECO:0007669"/>
    <property type="project" value="UniProtKB-KW"/>
</dbReference>
<dbReference type="Gene3D" id="3.40.50.300">
    <property type="entry name" value="P-loop containing nucleotide triphosphate hydrolases"/>
    <property type="match status" value="2"/>
</dbReference>
<dbReference type="Gene3D" id="3.90.1570.30">
    <property type="match status" value="1"/>
</dbReference>
<dbReference type="InterPro" id="IPR027417">
    <property type="entry name" value="P-loop_NTPase"/>
</dbReference>
<keyword evidence="4" id="KW-1185">Reference proteome</keyword>
<keyword evidence="3" id="KW-0347">Helicase</keyword>
<dbReference type="RefSeq" id="WP_376977473.1">
    <property type="nucleotide sequence ID" value="NZ_JBHLSV010000001.1"/>
</dbReference>
<feature type="domain" description="Helicase ATP-binding" evidence="2">
    <location>
        <begin position="383"/>
        <end position="541"/>
    </location>
</feature>
<dbReference type="Pfam" id="PF08463">
    <property type="entry name" value="EcoEI_R_C"/>
    <property type="match status" value="1"/>
</dbReference>
<dbReference type="InterPro" id="IPR013670">
    <property type="entry name" value="EcoEI_R_C_dom"/>
</dbReference>
<feature type="coiled-coil region" evidence="1">
    <location>
        <begin position="180"/>
        <end position="210"/>
    </location>
</feature>
<keyword evidence="1" id="KW-0175">Coiled coil</keyword>
<dbReference type="InterPro" id="IPR050742">
    <property type="entry name" value="Helicase_Restrict-Modif_Enz"/>
</dbReference>
<reference evidence="3 4" key="1">
    <citation type="submission" date="2024-09" db="EMBL/GenBank/DDBJ databases">
        <authorList>
            <person name="Sun Q."/>
            <person name="Mori K."/>
        </authorList>
    </citation>
    <scope>NUCLEOTIDE SEQUENCE [LARGE SCALE GENOMIC DNA]</scope>
    <source>
        <strain evidence="3 4">CICC 10874</strain>
    </source>
</reference>
<dbReference type="CDD" id="cd18799">
    <property type="entry name" value="SF2_C_EcoAI-like"/>
    <property type="match status" value="1"/>
</dbReference>
<keyword evidence="3" id="KW-0067">ATP-binding</keyword>
<dbReference type="Pfam" id="PF00271">
    <property type="entry name" value="Helicase_C"/>
    <property type="match status" value="1"/>
</dbReference>
<dbReference type="InterPro" id="IPR006935">
    <property type="entry name" value="Helicase/UvrB_N"/>
</dbReference>
<dbReference type="PANTHER" id="PTHR47396:SF1">
    <property type="entry name" value="ATP-DEPENDENT HELICASE IRC3-RELATED"/>
    <property type="match status" value="1"/>
</dbReference>
<evidence type="ECO:0000256" key="1">
    <source>
        <dbReference type="SAM" id="Coils"/>
    </source>
</evidence>
<evidence type="ECO:0000313" key="4">
    <source>
        <dbReference type="Proteomes" id="UP001589793"/>
    </source>
</evidence>